<dbReference type="OrthoDB" id="9811409at2"/>
<dbReference type="AlphaFoldDB" id="A0A5A9XA98"/>
<protein>
    <recommendedName>
        <fullName evidence="3">HicA toxin of toxin-antitoxin</fullName>
    </recommendedName>
</protein>
<evidence type="ECO:0000313" key="2">
    <source>
        <dbReference type="Proteomes" id="UP000324298"/>
    </source>
</evidence>
<dbReference type="EMBL" id="SRSD01000009">
    <property type="protein sequence ID" value="KAA0889129.1"/>
    <property type="molecule type" value="Genomic_DNA"/>
</dbReference>
<sequence length="75" mass="8509">MTQTDKTMKKMRNNPDGWRIEDLQAVANRMGIGWRHDGGSHCVFITAAGKTLPVPAKKPIKMIYVRKFLALLEEP</sequence>
<dbReference type="Proteomes" id="UP000324298">
    <property type="component" value="Unassembled WGS sequence"/>
</dbReference>
<reference evidence="1 2" key="1">
    <citation type="submission" date="2019-04" db="EMBL/GenBank/DDBJ databases">
        <title>Geobacter ruber sp. nov., ferric-reducing bacteria isolated from paddy soil.</title>
        <authorList>
            <person name="Xu Z."/>
            <person name="Masuda Y."/>
            <person name="Itoh H."/>
            <person name="Senoo K."/>
        </authorList>
    </citation>
    <scope>NUCLEOTIDE SEQUENCE [LARGE SCALE GENOMIC DNA]</scope>
    <source>
        <strain evidence="1 2">Red88</strain>
    </source>
</reference>
<proteinExistence type="predicted"/>
<name>A0A5A9XA98_9BACT</name>
<comment type="caution">
    <text evidence="1">The sequence shown here is derived from an EMBL/GenBank/DDBJ whole genome shotgun (WGS) entry which is preliminary data.</text>
</comment>
<gene>
    <name evidence="1" type="ORF">ET418_14900</name>
</gene>
<evidence type="ECO:0008006" key="3">
    <source>
        <dbReference type="Google" id="ProtNLM"/>
    </source>
</evidence>
<accession>A0A5A9XA98</accession>
<evidence type="ECO:0000313" key="1">
    <source>
        <dbReference type="EMBL" id="KAA0889129.1"/>
    </source>
</evidence>
<organism evidence="1 2">
    <name type="scientific">Oryzomonas rubra</name>
    <dbReference type="NCBI Taxonomy" id="2509454"/>
    <lineage>
        <taxon>Bacteria</taxon>
        <taxon>Pseudomonadati</taxon>
        <taxon>Thermodesulfobacteriota</taxon>
        <taxon>Desulfuromonadia</taxon>
        <taxon>Geobacterales</taxon>
        <taxon>Geobacteraceae</taxon>
        <taxon>Oryzomonas</taxon>
    </lineage>
</organism>
<keyword evidence="2" id="KW-1185">Reference proteome</keyword>